<name>A0ACB7ZHY2_9ERIC</name>
<gene>
    <name evidence="1" type="ORF">Vadar_008014</name>
</gene>
<comment type="caution">
    <text evidence="1">The sequence shown here is derived from an EMBL/GenBank/DDBJ whole genome shotgun (WGS) entry which is preliminary data.</text>
</comment>
<evidence type="ECO:0000313" key="2">
    <source>
        <dbReference type="Proteomes" id="UP000828048"/>
    </source>
</evidence>
<keyword evidence="2" id="KW-1185">Reference proteome</keyword>
<dbReference type="EMBL" id="CM037159">
    <property type="protein sequence ID" value="KAH7865543.1"/>
    <property type="molecule type" value="Genomic_DNA"/>
</dbReference>
<organism evidence="1 2">
    <name type="scientific">Vaccinium darrowii</name>
    <dbReference type="NCBI Taxonomy" id="229202"/>
    <lineage>
        <taxon>Eukaryota</taxon>
        <taxon>Viridiplantae</taxon>
        <taxon>Streptophyta</taxon>
        <taxon>Embryophyta</taxon>
        <taxon>Tracheophyta</taxon>
        <taxon>Spermatophyta</taxon>
        <taxon>Magnoliopsida</taxon>
        <taxon>eudicotyledons</taxon>
        <taxon>Gunneridae</taxon>
        <taxon>Pentapetalae</taxon>
        <taxon>asterids</taxon>
        <taxon>Ericales</taxon>
        <taxon>Ericaceae</taxon>
        <taxon>Vaccinioideae</taxon>
        <taxon>Vaccinieae</taxon>
        <taxon>Vaccinium</taxon>
    </lineage>
</organism>
<evidence type="ECO:0000313" key="1">
    <source>
        <dbReference type="EMBL" id="KAH7865543.1"/>
    </source>
</evidence>
<accession>A0ACB7ZHY2</accession>
<reference evidence="1 2" key="1">
    <citation type="journal article" date="2021" name="Hortic Res">
        <title>High-quality reference genome and annotation aids understanding of berry development for evergreen blueberry (Vaccinium darrowii).</title>
        <authorList>
            <person name="Yu J."/>
            <person name="Hulse-Kemp A.M."/>
            <person name="Babiker E."/>
            <person name="Staton M."/>
        </authorList>
    </citation>
    <scope>NUCLEOTIDE SEQUENCE [LARGE SCALE GENOMIC DNA]</scope>
    <source>
        <strain evidence="2">cv. NJ 8807/NJ 8810</strain>
        <tissue evidence="1">Young leaf</tissue>
    </source>
</reference>
<protein>
    <submittedName>
        <fullName evidence="1">Uncharacterized protein</fullName>
    </submittedName>
</protein>
<dbReference type="Proteomes" id="UP000828048">
    <property type="component" value="Chromosome 9"/>
</dbReference>
<sequence>MGINQNARSVVNHGWVLMIIIISSLGMIISSFADPYGPTDPPASAPPPFAVSGKEFPPGAGSMTCSNPNTACFTKTINCPAECPSFKPSDPNAKACSIDCRPANCNGKGSACGDPRFVGGDGIVFYFHGKTNHHFALVSDQNLQINARFIGHRPQGRQRDNTWIQALGLVFRDDRHQHHTFTLAATNKLSQWDDNVDQLHFAYDDKSLIIGEGHLSNWDALDGSGLFVERTAKVNSITVTLPNLVEISARVVPITREDDRIHNYQIPLSEDCFAHLEVQFRFFHLSESVEGVLGQTYRLDFQNPVKRGVAMPIMGGERNYLTSSLTSADCKKCIFSLSDQYDSSASNALSLEEVTNTMKCSSMDNIGRGVVCRR</sequence>
<proteinExistence type="predicted"/>